<gene>
    <name evidence="1" type="ORF">PCOR1329_LOCUS77472</name>
</gene>
<organism evidence="1 2">
    <name type="scientific">Prorocentrum cordatum</name>
    <dbReference type="NCBI Taxonomy" id="2364126"/>
    <lineage>
        <taxon>Eukaryota</taxon>
        <taxon>Sar</taxon>
        <taxon>Alveolata</taxon>
        <taxon>Dinophyceae</taxon>
        <taxon>Prorocentrales</taxon>
        <taxon>Prorocentraceae</taxon>
        <taxon>Prorocentrum</taxon>
    </lineage>
</organism>
<feature type="non-terminal residue" evidence="1">
    <location>
        <position position="1"/>
    </location>
</feature>
<sequence>AAADALRQALGARAEADGAPPRDLGLLGGRLDDSIAQVLAGTRRRLEIFEDRVAQQVAAALRQGGRAQESALGLLEEKVRVLEDKQPRFERRLQEVTGSLKALTEERRQQARHEEQIEDRFWQWRRTLEEEVYQRCATCEKEPRAR</sequence>
<evidence type="ECO:0000313" key="1">
    <source>
        <dbReference type="EMBL" id="CAK0900077.1"/>
    </source>
</evidence>
<comment type="caution">
    <text evidence="1">The sequence shown here is derived from an EMBL/GenBank/DDBJ whole genome shotgun (WGS) entry which is preliminary data.</text>
</comment>
<feature type="non-terminal residue" evidence="1">
    <location>
        <position position="146"/>
    </location>
</feature>
<reference evidence="1" key="1">
    <citation type="submission" date="2023-10" db="EMBL/GenBank/DDBJ databases">
        <authorList>
            <person name="Chen Y."/>
            <person name="Shah S."/>
            <person name="Dougan E. K."/>
            <person name="Thang M."/>
            <person name="Chan C."/>
        </authorList>
    </citation>
    <scope>NUCLEOTIDE SEQUENCE [LARGE SCALE GENOMIC DNA]</scope>
</reference>
<accession>A0ABN9XKB4</accession>
<keyword evidence="2" id="KW-1185">Reference proteome</keyword>
<evidence type="ECO:0000313" key="2">
    <source>
        <dbReference type="Proteomes" id="UP001189429"/>
    </source>
</evidence>
<name>A0ABN9XKB4_9DINO</name>
<dbReference type="EMBL" id="CAUYUJ010020724">
    <property type="protein sequence ID" value="CAK0900077.1"/>
    <property type="molecule type" value="Genomic_DNA"/>
</dbReference>
<proteinExistence type="predicted"/>
<protein>
    <submittedName>
        <fullName evidence="1">Uncharacterized protein</fullName>
    </submittedName>
</protein>
<dbReference type="Proteomes" id="UP001189429">
    <property type="component" value="Unassembled WGS sequence"/>
</dbReference>